<dbReference type="KEGG" id="vih:AB0763_16665"/>
<evidence type="ECO:0000256" key="5">
    <source>
        <dbReference type="ARBA" id="ARBA00022692"/>
    </source>
</evidence>
<gene>
    <name evidence="10" type="ORF">AB0763_16665</name>
</gene>
<evidence type="ECO:0000256" key="1">
    <source>
        <dbReference type="ARBA" id="ARBA00004429"/>
    </source>
</evidence>
<dbReference type="EMBL" id="CP162602">
    <property type="protein sequence ID" value="XDK26664.1"/>
    <property type="molecule type" value="Genomic_DNA"/>
</dbReference>
<feature type="transmembrane region" description="Helical" evidence="9">
    <location>
        <begin position="12"/>
        <end position="38"/>
    </location>
</feature>
<evidence type="ECO:0000256" key="7">
    <source>
        <dbReference type="ARBA" id="ARBA00023136"/>
    </source>
</evidence>
<feature type="transmembrane region" description="Helical" evidence="9">
    <location>
        <begin position="92"/>
        <end position="109"/>
    </location>
</feature>
<evidence type="ECO:0000256" key="2">
    <source>
        <dbReference type="ARBA" id="ARBA00022448"/>
    </source>
</evidence>
<protein>
    <submittedName>
        <fullName evidence="10">YeeE/YedE family protein</fullName>
    </submittedName>
</protein>
<dbReference type="PANTHER" id="PTHR30574">
    <property type="entry name" value="INNER MEMBRANE PROTEIN YEDE"/>
    <property type="match status" value="1"/>
</dbReference>
<comment type="similarity">
    <text evidence="8">Belongs to the TsuA/YedE (TC 9.B.102) family.</text>
</comment>
<keyword evidence="2" id="KW-0813">Transport</keyword>
<keyword evidence="3" id="KW-1003">Cell membrane</keyword>
<sequence length="151" mass="16019">MYGIDELIGGGLIGLSAAVLLLFNGKIAGISGIFYRGVLSSSHTGKEKTWCLVFVAAMMITGAILMTMSEGQWQVPLFDQSSSDPFLPSKPIWLWALAGLFVGMGTKLANGCTSGHAVCGVGRLSKRSIIATVVFITTAALTVWIQSHIRL</sequence>
<evidence type="ECO:0000256" key="6">
    <source>
        <dbReference type="ARBA" id="ARBA00022989"/>
    </source>
</evidence>
<proteinExistence type="inferred from homology"/>
<geneLocation type="plasmid" evidence="10">
    <name>p-HB236076</name>
</geneLocation>
<evidence type="ECO:0000313" key="10">
    <source>
        <dbReference type="EMBL" id="XDK26664.1"/>
    </source>
</evidence>
<evidence type="ECO:0000256" key="3">
    <source>
        <dbReference type="ARBA" id="ARBA00022475"/>
    </source>
</evidence>
<name>A0AB39HK87_9VIBR</name>
<comment type="subcellular location">
    <subcellularLocation>
        <location evidence="1">Cell inner membrane</location>
        <topology evidence="1">Multi-pass membrane protein</topology>
    </subcellularLocation>
</comment>
<keyword evidence="4" id="KW-0997">Cell inner membrane</keyword>
<dbReference type="RefSeq" id="WP_306099576.1">
    <property type="nucleotide sequence ID" value="NZ_CP162602.1"/>
</dbReference>
<feature type="transmembrane region" description="Helical" evidence="9">
    <location>
        <begin position="50"/>
        <end position="68"/>
    </location>
</feature>
<keyword evidence="7 9" id="KW-0472">Membrane</keyword>
<evidence type="ECO:0000256" key="9">
    <source>
        <dbReference type="SAM" id="Phobius"/>
    </source>
</evidence>
<keyword evidence="10" id="KW-0614">Plasmid</keyword>
<dbReference type="InterPro" id="IPR007272">
    <property type="entry name" value="Sulf_transp_TsuA/YedE"/>
</dbReference>
<reference evidence="10" key="1">
    <citation type="submission" date="2024-07" db="EMBL/GenBank/DDBJ databases">
        <title>Genome Analysis of a Potential Novel Vibrio Species Secreting pH- and Thermo-stable Alginate Lyase and its Application in Producing Alginate Oligosaccharides.</title>
        <authorList>
            <person name="Huang H."/>
            <person name="Bao K."/>
        </authorList>
    </citation>
    <scope>NUCLEOTIDE SEQUENCE</scope>
    <source>
        <strain evidence="10">HB236076</strain>
        <plasmid evidence="10">p-HB236076</plasmid>
    </source>
</reference>
<evidence type="ECO:0000256" key="4">
    <source>
        <dbReference type="ARBA" id="ARBA00022519"/>
    </source>
</evidence>
<dbReference type="Pfam" id="PF04143">
    <property type="entry name" value="Sulf_transp"/>
    <property type="match status" value="1"/>
</dbReference>
<evidence type="ECO:0000256" key="8">
    <source>
        <dbReference type="ARBA" id="ARBA00035655"/>
    </source>
</evidence>
<organism evidence="10">
    <name type="scientific">Vibrio sp. HB236076</name>
    <dbReference type="NCBI Taxonomy" id="3232307"/>
    <lineage>
        <taxon>Bacteria</taxon>
        <taxon>Pseudomonadati</taxon>
        <taxon>Pseudomonadota</taxon>
        <taxon>Gammaproteobacteria</taxon>
        <taxon>Vibrionales</taxon>
        <taxon>Vibrionaceae</taxon>
        <taxon>Vibrio</taxon>
    </lineage>
</organism>
<keyword evidence="6 9" id="KW-1133">Transmembrane helix</keyword>
<dbReference type="GO" id="GO:0005886">
    <property type="term" value="C:plasma membrane"/>
    <property type="evidence" value="ECO:0007669"/>
    <property type="project" value="UniProtKB-SubCell"/>
</dbReference>
<keyword evidence="5 9" id="KW-0812">Transmembrane</keyword>
<dbReference type="PANTHER" id="PTHR30574:SF1">
    <property type="entry name" value="SULPHUR TRANSPORT DOMAIN-CONTAINING PROTEIN"/>
    <property type="match status" value="1"/>
</dbReference>
<feature type="transmembrane region" description="Helical" evidence="9">
    <location>
        <begin position="129"/>
        <end position="149"/>
    </location>
</feature>
<accession>A0AB39HK87</accession>
<dbReference type="AlphaFoldDB" id="A0AB39HK87"/>